<dbReference type="Proteomes" id="UP000749311">
    <property type="component" value="Unassembled WGS sequence"/>
</dbReference>
<dbReference type="PANTHER" id="PTHR43537">
    <property type="entry name" value="TRANSCRIPTIONAL REGULATOR, GNTR FAMILY"/>
    <property type="match status" value="1"/>
</dbReference>
<dbReference type="InterPro" id="IPR000524">
    <property type="entry name" value="Tscrpt_reg_HTH_GntR"/>
</dbReference>
<protein>
    <submittedName>
        <fullName evidence="5">DNA-binding FadR family transcriptional regulator</fullName>
    </submittedName>
</protein>
<dbReference type="InterPro" id="IPR036388">
    <property type="entry name" value="WH-like_DNA-bd_sf"/>
</dbReference>
<accession>A0ABX0SLI9</accession>
<dbReference type="SMART" id="SM00895">
    <property type="entry name" value="FCD"/>
    <property type="match status" value="1"/>
</dbReference>
<dbReference type="Pfam" id="PF00392">
    <property type="entry name" value="GntR"/>
    <property type="match status" value="1"/>
</dbReference>
<dbReference type="InterPro" id="IPR036390">
    <property type="entry name" value="WH_DNA-bd_sf"/>
</dbReference>
<keyword evidence="1" id="KW-0805">Transcription regulation</keyword>
<dbReference type="SUPFAM" id="SSF48008">
    <property type="entry name" value="GntR ligand-binding domain-like"/>
    <property type="match status" value="1"/>
</dbReference>
<dbReference type="SMART" id="SM00345">
    <property type="entry name" value="HTH_GNTR"/>
    <property type="match status" value="1"/>
</dbReference>
<dbReference type="SUPFAM" id="SSF46785">
    <property type="entry name" value="Winged helix' DNA-binding domain"/>
    <property type="match status" value="1"/>
</dbReference>
<dbReference type="GO" id="GO:0003677">
    <property type="term" value="F:DNA binding"/>
    <property type="evidence" value="ECO:0007669"/>
    <property type="project" value="UniProtKB-KW"/>
</dbReference>
<dbReference type="RefSeq" id="WP_167167637.1">
    <property type="nucleotide sequence ID" value="NZ_BAAAOO010000007.1"/>
</dbReference>
<proteinExistence type="predicted"/>
<evidence type="ECO:0000256" key="2">
    <source>
        <dbReference type="ARBA" id="ARBA00023125"/>
    </source>
</evidence>
<sequence>MGAPTLHEAIVESLAKRIVFGQVPPGSSLSLAQVQEEFGVSRTVARDVMRVLESFGVVESRRKVGIVVLPASSWSVLDPRVIRWRMAGPGRQEQVRALTELRLGIEPMAAASAALNATPEQKAELGATARTLARLADASTVREYLDADIRFHQLLLEASRNEFFAALGETLAAALSARTEFGMMPSHAYPSSIAAHLEVSRSVDAGDSDAAFDASARMLAELRHELLADAGAETLTAGAR</sequence>
<dbReference type="CDD" id="cd07377">
    <property type="entry name" value="WHTH_GntR"/>
    <property type="match status" value="1"/>
</dbReference>
<dbReference type="InterPro" id="IPR008920">
    <property type="entry name" value="TF_FadR/GntR_C"/>
</dbReference>
<keyword evidence="3" id="KW-0804">Transcription</keyword>
<gene>
    <name evidence="5" type="ORF">FB473_002266</name>
</gene>
<keyword evidence="6" id="KW-1185">Reference proteome</keyword>
<dbReference type="InterPro" id="IPR011711">
    <property type="entry name" value="GntR_C"/>
</dbReference>
<dbReference type="Gene3D" id="1.20.120.530">
    <property type="entry name" value="GntR ligand-binding domain-like"/>
    <property type="match status" value="1"/>
</dbReference>
<reference evidence="5 6" key="1">
    <citation type="submission" date="2020-02" db="EMBL/GenBank/DDBJ databases">
        <title>Sequencing the genomes of 1000 actinobacteria strains.</title>
        <authorList>
            <person name="Klenk H.-P."/>
        </authorList>
    </citation>
    <scope>NUCLEOTIDE SEQUENCE [LARGE SCALE GENOMIC DNA]</scope>
    <source>
        <strain evidence="5 6">DSM 19609</strain>
    </source>
</reference>
<comment type="caution">
    <text evidence="5">The sequence shown here is derived from an EMBL/GenBank/DDBJ whole genome shotgun (WGS) entry which is preliminary data.</text>
</comment>
<dbReference type="PROSITE" id="PS50949">
    <property type="entry name" value="HTH_GNTR"/>
    <property type="match status" value="1"/>
</dbReference>
<dbReference type="PANTHER" id="PTHR43537:SF44">
    <property type="entry name" value="GNTR FAMILY REGULATORY PROTEIN"/>
    <property type="match status" value="1"/>
</dbReference>
<evidence type="ECO:0000256" key="3">
    <source>
        <dbReference type="ARBA" id="ARBA00023163"/>
    </source>
</evidence>
<keyword evidence="2 5" id="KW-0238">DNA-binding</keyword>
<organism evidence="5 6">
    <name type="scientific">Brooklawnia cerclae</name>
    <dbReference type="NCBI Taxonomy" id="349934"/>
    <lineage>
        <taxon>Bacteria</taxon>
        <taxon>Bacillati</taxon>
        <taxon>Actinomycetota</taxon>
        <taxon>Actinomycetes</taxon>
        <taxon>Propionibacteriales</taxon>
        <taxon>Propionibacteriaceae</taxon>
        <taxon>Brooklawnia</taxon>
    </lineage>
</organism>
<evidence type="ECO:0000256" key="1">
    <source>
        <dbReference type="ARBA" id="ARBA00023015"/>
    </source>
</evidence>
<evidence type="ECO:0000313" key="6">
    <source>
        <dbReference type="Proteomes" id="UP000749311"/>
    </source>
</evidence>
<dbReference type="EMBL" id="JAAMOZ010000001">
    <property type="protein sequence ID" value="NIH57621.1"/>
    <property type="molecule type" value="Genomic_DNA"/>
</dbReference>
<dbReference type="Pfam" id="PF07729">
    <property type="entry name" value="FCD"/>
    <property type="match status" value="1"/>
</dbReference>
<evidence type="ECO:0000259" key="4">
    <source>
        <dbReference type="PROSITE" id="PS50949"/>
    </source>
</evidence>
<name>A0ABX0SLI9_9ACTN</name>
<evidence type="ECO:0000313" key="5">
    <source>
        <dbReference type="EMBL" id="NIH57621.1"/>
    </source>
</evidence>
<dbReference type="Gene3D" id="1.10.10.10">
    <property type="entry name" value="Winged helix-like DNA-binding domain superfamily/Winged helix DNA-binding domain"/>
    <property type="match status" value="1"/>
</dbReference>
<feature type="domain" description="HTH gntR-type" evidence="4">
    <location>
        <begin position="4"/>
        <end position="71"/>
    </location>
</feature>